<comment type="subcellular location">
    <subcellularLocation>
        <location evidence="1">Membrane</location>
        <topology evidence="1">Multi-pass membrane protein</topology>
    </subcellularLocation>
</comment>
<dbReference type="InterPro" id="IPR051328">
    <property type="entry name" value="T7SS_ABC-Transporter"/>
</dbReference>
<feature type="transmembrane region" description="Helical" evidence="5">
    <location>
        <begin position="551"/>
        <end position="572"/>
    </location>
</feature>
<dbReference type="NCBIfam" id="TIGR03061">
    <property type="entry name" value="pip_yhgE_Nterm"/>
    <property type="match status" value="1"/>
</dbReference>
<feature type="domain" description="ABC-2 type transporter transmembrane" evidence="6">
    <location>
        <begin position="27"/>
        <end position="164"/>
    </location>
</feature>
<dbReference type="InterPro" id="IPR017501">
    <property type="entry name" value="Phage_infect_YhgE_C"/>
</dbReference>
<name>A0ABW3HQY6_9BACL</name>
<feature type="transmembrane region" description="Helical" evidence="5">
    <location>
        <begin position="479"/>
        <end position="499"/>
    </location>
</feature>
<keyword evidence="4 5" id="KW-0472">Membrane</keyword>
<evidence type="ECO:0000256" key="3">
    <source>
        <dbReference type="ARBA" id="ARBA00022989"/>
    </source>
</evidence>
<dbReference type="Gene3D" id="1.10.287.950">
    <property type="entry name" value="Methyl-accepting chemotaxis protein"/>
    <property type="match status" value="1"/>
</dbReference>
<evidence type="ECO:0000259" key="6">
    <source>
        <dbReference type="Pfam" id="PF12698"/>
    </source>
</evidence>
<comment type="caution">
    <text evidence="7">The sequence shown here is derived from an EMBL/GenBank/DDBJ whole genome shotgun (WGS) entry which is preliminary data.</text>
</comment>
<dbReference type="EMBL" id="JBHTJZ010000011">
    <property type="protein sequence ID" value="MFD0959842.1"/>
    <property type="molecule type" value="Genomic_DNA"/>
</dbReference>
<dbReference type="InterPro" id="IPR013525">
    <property type="entry name" value="ABC2_TM"/>
</dbReference>
<keyword evidence="8" id="KW-1185">Reference proteome</keyword>
<sequence length="674" mass="71545">MKLRGMRQFGHELAAIVRNKKVLIPVIAVLLIPVMYAGMFLGAFWDPYAKLQDLPVAVVNSDVGTELNGEKVHIGKEFEEQLRENEVFRWDFVTRDEALEGLRENRYYMAIEIPANFSEKTASLTSEVPEPAKLIYLPNESFNFLAAQIGNTAVEQMKGMLNKEVTEAYTETVFDKLQEAADGIVAASEGASQIADGTSKAKDGAQLLMQNLNKLSIGTTSLTEGTAKLNDAGKQLHGGAAELNAGVSQLADGLGQLSAAGGKLAEGVSGARQAASELEDGLQTSADGTAQLNAGVKQLIAGLEGVAASNEELAASEQFASLLAAGKELSAKVSAAAAGQDQLHAGAEQLARGLDELQAGAGTLQQKLAGAQQGAAGLAEGSGKLEAGSQELSAGLQKLNDSAASLSSGSRQLENGASEIATGLLELDNGSHELSSKLSDASKETADMALSEEQSDMFADPIRLEVDRMTEVPNYGTGFAPYFLSLGLFVGALLITIVYSVREPVIKPDNGWSWFWSKSLTLVAVGALQALIADAALLLVLKLEVQNLPSFLLFSIISSITFMMLTQFFVTFMGNPGRFVAIVILILQLTSSAGTFPMELTPNWLQKVTPWLPMTYSVAGLKDVISGGDISRMWDDAGMLGLFSLLFAVLTMAYLMISHRREHAAAEQANPTTA</sequence>
<dbReference type="InterPro" id="IPR023908">
    <property type="entry name" value="xxxLxxG_rpt"/>
</dbReference>
<gene>
    <name evidence="7" type="ORF">ACFQ2I_10610</name>
</gene>
<proteinExistence type="predicted"/>
<evidence type="ECO:0000256" key="5">
    <source>
        <dbReference type="SAM" id="Phobius"/>
    </source>
</evidence>
<dbReference type="Gene3D" id="3.40.1710.10">
    <property type="entry name" value="abc type-2 transporter like domain"/>
    <property type="match status" value="1"/>
</dbReference>
<dbReference type="PANTHER" id="PTHR43077:SF5">
    <property type="entry name" value="PHAGE INFECTION PROTEIN"/>
    <property type="match status" value="1"/>
</dbReference>
<dbReference type="InterPro" id="IPR017500">
    <property type="entry name" value="Phage_infect_YhgE_N"/>
</dbReference>
<evidence type="ECO:0000313" key="8">
    <source>
        <dbReference type="Proteomes" id="UP001596989"/>
    </source>
</evidence>
<dbReference type="PANTHER" id="PTHR43077">
    <property type="entry name" value="TRANSPORT PERMEASE YVFS-RELATED"/>
    <property type="match status" value="1"/>
</dbReference>
<evidence type="ECO:0000313" key="7">
    <source>
        <dbReference type="EMBL" id="MFD0959842.1"/>
    </source>
</evidence>
<evidence type="ECO:0000256" key="2">
    <source>
        <dbReference type="ARBA" id="ARBA00022692"/>
    </source>
</evidence>
<accession>A0ABW3HQY6</accession>
<organism evidence="7 8">
    <name type="scientific">Paenibacillus chungangensis</name>
    <dbReference type="NCBI Taxonomy" id="696535"/>
    <lineage>
        <taxon>Bacteria</taxon>
        <taxon>Bacillati</taxon>
        <taxon>Bacillota</taxon>
        <taxon>Bacilli</taxon>
        <taxon>Bacillales</taxon>
        <taxon>Paenibacillaceae</taxon>
        <taxon>Paenibacillus</taxon>
    </lineage>
</organism>
<reference evidence="8" key="1">
    <citation type="journal article" date="2019" name="Int. J. Syst. Evol. Microbiol.">
        <title>The Global Catalogue of Microorganisms (GCM) 10K type strain sequencing project: providing services to taxonomists for standard genome sequencing and annotation.</title>
        <authorList>
            <consortium name="The Broad Institute Genomics Platform"/>
            <consortium name="The Broad Institute Genome Sequencing Center for Infectious Disease"/>
            <person name="Wu L."/>
            <person name="Ma J."/>
        </authorList>
    </citation>
    <scope>NUCLEOTIDE SEQUENCE [LARGE SCALE GENOMIC DNA]</scope>
    <source>
        <strain evidence="8">CCUG 59129</strain>
    </source>
</reference>
<dbReference type="NCBIfam" id="TIGR03057">
    <property type="entry name" value="xxxLxxG_by_4"/>
    <property type="match status" value="2"/>
</dbReference>
<feature type="transmembrane region" description="Helical" evidence="5">
    <location>
        <begin position="579"/>
        <end position="598"/>
    </location>
</feature>
<keyword evidence="3 5" id="KW-1133">Transmembrane helix</keyword>
<feature type="domain" description="ABC-2 type transporter transmembrane" evidence="6">
    <location>
        <begin position="448"/>
        <end position="651"/>
    </location>
</feature>
<dbReference type="NCBIfam" id="TIGR03062">
    <property type="entry name" value="pip_yhgE_Cterm"/>
    <property type="match status" value="1"/>
</dbReference>
<dbReference type="Proteomes" id="UP001596989">
    <property type="component" value="Unassembled WGS sequence"/>
</dbReference>
<evidence type="ECO:0000256" key="4">
    <source>
        <dbReference type="ARBA" id="ARBA00023136"/>
    </source>
</evidence>
<feature type="transmembrane region" description="Helical" evidence="5">
    <location>
        <begin position="520"/>
        <end position="539"/>
    </location>
</feature>
<feature type="transmembrane region" description="Helical" evidence="5">
    <location>
        <begin position="21"/>
        <end position="45"/>
    </location>
</feature>
<evidence type="ECO:0000256" key="1">
    <source>
        <dbReference type="ARBA" id="ARBA00004141"/>
    </source>
</evidence>
<dbReference type="Pfam" id="PF12698">
    <property type="entry name" value="ABC2_membrane_3"/>
    <property type="match status" value="2"/>
</dbReference>
<protein>
    <submittedName>
        <fullName evidence="7">YhgE/Pip family protein</fullName>
    </submittedName>
</protein>
<feature type="transmembrane region" description="Helical" evidence="5">
    <location>
        <begin position="637"/>
        <end position="657"/>
    </location>
</feature>
<keyword evidence="2 5" id="KW-0812">Transmembrane</keyword>
<dbReference type="RefSeq" id="WP_377564118.1">
    <property type="nucleotide sequence ID" value="NZ_JBHTJZ010000011.1"/>
</dbReference>